<evidence type="ECO:0000313" key="1">
    <source>
        <dbReference type="EMBL" id="MPN12644.1"/>
    </source>
</evidence>
<sequence length="98" mass="11121">MSEEFSPTFVTITDEDGNDIELELVDALEHNGQKYMAFFPAETEDSDEEDPDTGLVILKVLMENGEELLSTLDSDEELDAVYDLFMEALFEDEEDENS</sequence>
<evidence type="ECO:0008006" key="2">
    <source>
        <dbReference type="Google" id="ProtNLM"/>
    </source>
</evidence>
<name>A0A645FJP1_9ZZZZ</name>
<reference evidence="1" key="1">
    <citation type="submission" date="2019-08" db="EMBL/GenBank/DDBJ databases">
        <authorList>
            <person name="Kucharzyk K."/>
            <person name="Murdoch R.W."/>
            <person name="Higgins S."/>
            <person name="Loffler F."/>
        </authorList>
    </citation>
    <scope>NUCLEOTIDE SEQUENCE</scope>
</reference>
<dbReference type="EMBL" id="VSSQ01059029">
    <property type="protein sequence ID" value="MPN12644.1"/>
    <property type="molecule type" value="Genomic_DNA"/>
</dbReference>
<dbReference type="AlphaFoldDB" id="A0A645FJP1"/>
<dbReference type="Pfam" id="PF06949">
    <property type="entry name" value="DUF1292"/>
    <property type="match status" value="1"/>
</dbReference>
<protein>
    <recommendedName>
        <fullName evidence="2">DUF1292 domain-containing protein</fullName>
    </recommendedName>
</protein>
<proteinExistence type="predicted"/>
<dbReference type="InterPro" id="IPR009711">
    <property type="entry name" value="UPF0473"/>
</dbReference>
<organism evidence="1">
    <name type="scientific">bioreactor metagenome</name>
    <dbReference type="NCBI Taxonomy" id="1076179"/>
    <lineage>
        <taxon>unclassified sequences</taxon>
        <taxon>metagenomes</taxon>
        <taxon>ecological metagenomes</taxon>
    </lineage>
</organism>
<accession>A0A645FJP1</accession>
<gene>
    <name evidence="1" type="ORF">SDC9_159963</name>
</gene>
<comment type="caution">
    <text evidence="1">The sequence shown here is derived from an EMBL/GenBank/DDBJ whole genome shotgun (WGS) entry which is preliminary data.</text>
</comment>